<dbReference type="GO" id="GO:0005524">
    <property type="term" value="F:ATP binding"/>
    <property type="evidence" value="ECO:0007669"/>
    <property type="project" value="UniProtKB-KW"/>
</dbReference>
<keyword evidence="3" id="KW-1003">Cell membrane</keyword>
<dbReference type="Gene3D" id="3.40.50.300">
    <property type="entry name" value="P-loop containing nucleotide triphosphate hydrolases"/>
    <property type="match status" value="1"/>
</dbReference>
<keyword evidence="5" id="KW-0472">Membrane</keyword>
<dbReference type="GO" id="GO:0016887">
    <property type="term" value="F:ATP hydrolysis activity"/>
    <property type="evidence" value="ECO:0007669"/>
    <property type="project" value="InterPro"/>
</dbReference>
<feature type="non-terminal residue" evidence="7">
    <location>
        <position position="160"/>
    </location>
</feature>
<evidence type="ECO:0000313" key="7">
    <source>
        <dbReference type="EMBL" id="EKC58105.1"/>
    </source>
</evidence>
<comment type="subcellular location">
    <subcellularLocation>
        <location evidence="1">Cell membrane</location>
        <topology evidence="1">Peripheral membrane protein</topology>
    </subcellularLocation>
</comment>
<evidence type="ECO:0000256" key="1">
    <source>
        <dbReference type="ARBA" id="ARBA00004202"/>
    </source>
</evidence>
<sequence length="160" mass="18054">MTCEDVVATGRYPYTGRFGVLRAEDHAAVQNAMELVQVAEIGDSLFDRISDGQRQRVMLARAICQEPEILILDEPTSYLDVRHKLEFLSILQKLCRERELTVILSLHELELAEKISDRILCVNGRAVDRIGTPEEVMTAGYITELYGIRMGSYDEGSSDM</sequence>
<evidence type="ECO:0000256" key="3">
    <source>
        <dbReference type="ARBA" id="ARBA00022475"/>
    </source>
</evidence>
<dbReference type="Pfam" id="PF00005">
    <property type="entry name" value="ABC_tran"/>
    <property type="match status" value="1"/>
</dbReference>
<evidence type="ECO:0000256" key="5">
    <source>
        <dbReference type="ARBA" id="ARBA00023136"/>
    </source>
</evidence>
<organism evidence="7">
    <name type="scientific">human gut metagenome</name>
    <dbReference type="NCBI Taxonomy" id="408170"/>
    <lineage>
        <taxon>unclassified sequences</taxon>
        <taxon>metagenomes</taxon>
        <taxon>organismal metagenomes</taxon>
    </lineage>
</organism>
<keyword evidence="2" id="KW-0813">Transport</keyword>
<protein>
    <submittedName>
        <fullName evidence="7">Iron compound ABC transporter, ATP-binding protein</fullName>
    </submittedName>
</protein>
<keyword evidence="7" id="KW-0547">Nucleotide-binding</keyword>
<evidence type="ECO:0000259" key="6">
    <source>
        <dbReference type="Pfam" id="PF00005"/>
    </source>
</evidence>
<name>K1SW81_9ZZZZ</name>
<dbReference type="InterPro" id="IPR051535">
    <property type="entry name" value="Siderophore_ABC-ATPase"/>
</dbReference>
<dbReference type="AlphaFoldDB" id="K1SW81"/>
<evidence type="ECO:0000256" key="2">
    <source>
        <dbReference type="ARBA" id="ARBA00022448"/>
    </source>
</evidence>
<dbReference type="EMBL" id="AJWY01009527">
    <property type="protein sequence ID" value="EKC58105.1"/>
    <property type="molecule type" value="Genomic_DNA"/>
</dbReference>
<dbReference type="InterPro" id="IPR003439">
    <property type="entry name" value="ABC_transporter-like_ATP-bd"/>
</dbReference>
<dbReference type="PANTHER" id="PTHR42771:SF2">
    <property type="entry name" value="IRON(3+)-HYDROXAMATE IMPORT ATP-BINDING PROTEIN FHUC"/>
    <property type="match status" value="1"/>
</dbReference>
<reference evidence="7" key="1">
    <citation type="journal article" date="2013" name="Environ. Microbiol.">
        <title>Microbiota from the distal guts of lean and obese adolescents exhibit partial functional redundancy besides clear differences in community structure.</title>
        <authorList>
            <person name="Ferrer M."/>
            <person name="Ruiz A."/>
            <person name="Lanza F."/>
            <person name="Haange S.B."/>
            <person name="Oberbach A."/>
            <person name="Till H."/>
            <person name="Bargiela R."/>
            <person name="Campoy C."/>
            <person name="Segura M.T."/>
            <person name="Richter M."/>
            <person name="von Bergen M."/>
            <person name="Seifert J."/>
            <person name="Suarez A."/>
        </authorList>
    </citation>
    <scope>NUCLEOTIDE SEQUENCE</scope>
</reference>
<feature type="domain" description="ABC transporter" evidence="6">
    <location>
        <begin position="24"/>
        <end position="77"/>
    </location>
</feature>
<proteinExistence type="predicted"/>
<keyword evidence="4" id="KW-0406">Ion transport</keyword>
<dbReference type="GO" id="GO:0005886">
    <property type="term" value="C:plasma membrane"/>
    <property type="evidence" value="ECO:0007669"/>
    <property type="project" value="UniProtKB-SubCell"/>
</dbReference>
<comment type="caution">
    <text evidence="7">The sequence shown here is derived from an EMBL/GenBank/DDBJ whole genome shotgun (WGS) entry which is preliminary data.</text>
</comment>
<dbReference type="InterPro" id="IPR027417">
    <property type="entry name" value="P-loop_NTPase"/>
</dbReference>
<dbReference type="SUPFAM" id="SSF52540">
    <property type="entry name" value="P-loop containing nucleoside triphosphate hydrolases"/>
    <property type="match status" value="1"/>
</dbReference>
<accession>K1SW81</accession>
<dbReference type="GO" id="GO:0006811">
    <property type="term" value="P:monoatomic ion transport"/>
    <property type="evidence" value="ECO:0007669"/>
    <property type="project" value="UniProtKB-KW"/>
</dbReference>
<keyword evidence="7" id="KW-0067">ATP-binding</keyword>
<evidence type="ECO:0000256" key="4">
    <source>
        <dbReference type="ARBA" id="ARBA00023065"/>
    </source>
</evidence>
<gene>
    <name evidence="7" type="ORF">LEA_14030</name>
</gene>
<dbReference type="PANTHER" id="PTHR42771">
    <property type="entry name" value="IRON(3+)-HYDROXAMATE IMPORT ATP-BINDING PROTEIN FHUC"/>
    <property type="match status" value="1"/>
</dbReference>